<dbReference type="AlphaFoldDB" id="A0A096CPF5"/>
<dbReference type="Proteomes" id="UP000029628">
    <property type="component" value="Unassembled WGS sequence"/>
</dbReference>
<protein>
    <submittedName>
        <fullName evidence="2">Uncharacterized protein</fullName>
    </submittedName>
</protein>
<organism evidence="2 3">
    <name type="scientific">Veillonella montpellierensis DNF00314</name>
    <dbReference type="NCBI Taxonomy" id="1401067"/>
    <lineage>
        <taxon>Bacteria</taxon>
        <taxon>Bacillati</taxon>
        <taxon>Bacillota</taxon>
        <taxon>Negativicutes</taxon>
        <taxon>Veillonellales</taxon>
        <taxon>Veillonellaceae</taxon>
        <taxon>Veillonella</taxon>
    </lineage>
</organism>
<evidence type="ECO:0000313" key="2">
    <source>
        <dbReference type="EMBL" id="KGF47209.1"/>
    </source>
</evidence>
<evidence type="ECO:0000256" key="1">
    <source>
        <dbReference type="SAM" id="Phobius"/>
    </source>
</evidence>
<feature type="transmembrane region" description="Helical" evidence="1">
    <location>
        <begin position="20"/>
        <end position="39"/>
    </location>
</feature>
<dbReference type="EMBL" id="JRNT01000016">
    <property type="protein sequence ID" value="KGF47209.1"/>
    <property type="molecule type" value="Genomic_DNA"/>
</dbReference>
<comment type="caution">
    <text evidence="2">The sequence shown here is derived from an EMBL/GenBank/DDBJ whole genome shotgun (WGS) entry which is preliminary data.</text>
</comment>
<proteinExistence type="predicted"/>
<reference evidence="2 3" key="1">
    <citation type="submission" date="2014-07" db="EMBL/GenBank/DDBJ databases">
        <authorList>
            <person name="McCorrison J."/>
            <person name="Sanka R."/>
            <person name="Torralba M."/>
            <person name="Gillis M."/>
            <person name="Haft D.H."/>
            <person name="Methe B."/>
            <person name="Sutton G."/>
            <person name="Nelson K.E."/>
        </authorList>
    </citation>
    <scope>NUCLEOTIDE SEQUENCE [LARGE SCALE GENOMIC DNA]</scope>
    <source>
        <strain evidence="2 3">DNF00314</strain>
    </source>
</reference>
<name>A0A096CPF5_9FIRM</name>
<keyword evidence="1" id="KW-0812">Transmembrane</keyword>
<gene>
    <name evidence="2" type="ORF">HMPREF0872_05910</name>
</gene>
<evidence type="ECO:0000313" key="3">
    <source>
        <dbReference type="Proteomes" id="UP000029628"/>
    </source>
</evidence>
<keyword evidence="1" id="KW-1133">Transmembrane helix</keyword>
<keyword evidence="3" id="KW-1185">Reference proteome</keyword>
<keyword evidence="1" id="KW-0472">Membrane</keyword>
<accession>A0A096CPF5</accession>
<sequence length="118" mass="13376">MLVYLVWRALYNKNHIKALSLVLLLDSVLFVCFGGYFRLIGQKELVKILETLEVLKEISVISSLENEFSEVDIMKRGICPICNSICMKYGKNKSGSQRWFCKECSSITTQLGGACMLI</sequence>